<dbReference type="PANTHER" id="PTHR43459:SF1">
    <property type="entry name" value="EG:BACN32G11.4 PROTEIN"/>
    <property type="match status" value="1"/>
</dbReference>
<dbReference type="InterPro" id="IPR029045">
    <property type="entry name" value="ClpP/crotonase-like_dom_sf"/>
</dbReference>
<evidence type="ECO:0000256" key="2">
    <source>
        <dbReference type="RuleBase" id="RU003707"/>
    </source>
</evidence>
<evidence type="ECO:0000313" key="3">
    <source>
        <dbReference type="EMBL" id="AFM23901.1"/>
    </source>
</evidence>
<dbReference type="EMBL" id="CP003360">
    <property type="protein sequence ID" value="AFM23901.1"/>
    <property type="molecule type" value="Genomic_DNA"/>
</dbReference>
<dbReference type="AlphaFoldDB" id="I4C2W0"/>
<dbReference type="Gene3D" id="3.90.226.10">
    <property type="entry name" value="2-enoyl-CoA Hydratase, Chain A, domain 1"/>
    <property type="match status" value="1"/>
</dbReference>
<gene>
    <name evidence="3" type="ordered locus">Desti_1188</name>
</gene>
<dbReference type="SUPFAM" id="SSF52096">
    <property type="entry name" value="ClpP/crotonase"/>
    <property type="match status" value="1"/>
</dbReference>
<dbReference type="InterPro" id="IPR014748">
    <property type="entry name" value="Enoyl-CoA_hydra_C"/>
</dbReference>
<sequence length="263" mass="28738">MFDTVRATICGDIATVVFNRPKAFNAFDLDTITIMMDHLINLAADDTVRGIVISGEGNSFSCGGDLKWVASWPQDYASAFHNLAARYHQCILEIRRMSKPVIAAINGIAAGGGFSLALACDFRIMARSAVLKQSYTSNGLSIDGGGTFVLPRLVGLARALEIAAMDEPISAEQALNWGLVTRVVDDGKALEEAITFAEELSRKPLHSFAWSKKLLTDSFRNSLEEHLEQERTGLRSCAAHPDGKEGISAFIEKRKPMFNREAQ</sequence>
<organism evidence="3 4">
    <name type="scientific">Desulfomonile tiedjei (strain ATCC 49306 / DSM 6799 / DCB-1)</name>
    <dbReference type="NCBI Taxonomy" id="706587"/>
    <lineage>
        <taxon>Bacteria</taxon>
        <taxon>Pseudomonadati</taxon>
        <taxon>Thermodesulfobacteriota</taxon>
        <taxon>Desulfomonilia</taxon>
        <taxon>Desulfomonilales</taxon>
        <taxon>Desulfomonilaceae</taxon>
        <taxon>Desulfomonile</taxon>
    </lineage>
</organism>
<name>I4C2W0_DESTA</name>
<comment type="similarity">
    <text evidence="1 2">Belongs to the enoyl-CoA hydratase/isomerase family.</text>
</comment>
<keyword evidence="4" id="KW-1185">Reference proteome</keyword>
<dbReference type="GO" id="GO:0003824">
    <property type="term" value="F:catalytic activity"/>
    <property type="evidence" value="ECO:0007669"/>
    <property type="project" value="InterPro"/>
</dbReference>
<dbReference type="InterPro" id="IPR001753">
    <property type="entry name" value="Enoyl-CoA_hydra/iso"/>
</dbReference>
<dbReference type="Pfam" id="PF00378">
    <property type="entry name" value="ECH_1"/>
    <property type="match status" value="1"/>
</dbReference>
<dbReference type="OrthoDB" id="5365311at2"/>
<reference evidence="4" key="1">
    <citation type="submission" date="2012-06" db="EMBL/GenBank/DDBJ databases">
        <title>Complete sequence of chromosome of Desulfomonile tiedjei DSM 6799.</title>
        <authorList>
            <person name="Lucas S."/>
            <person name="Copeland A."/>
            <person name="Lapidus A."/>
            <person name="Glavina del Rio T."/>
            <person name="Dalin E."/>
            <person name="Tice H."/>
            <person name="Bruce D."/>
            <person name="Goodwin L."/>
            <person name="Pitluck S."/>
            <person name="Peters L."/>
            <person name="Ovchinnikova G."/>
            <person name="Zeytun A."/>
            <person name="Lu M."/>
            <person name="Kyrpides N."/>
            <person name="Mavromatis K."/>
            <person name="Ivanova N."/>
            <person name="Brettin T."/>
            <person name="Detter J.C."/>
            <person name="Han C."/>
            <person name="Larimer F."/>
            <person name="Land M."/>
            <person name="Hauser L."/>
            <person name="Markowitz V."/>
            <person name="Cheng J.-F."/>
            <person name="Hugenholtz P."/>
            <person name="Woyke T."/>
            <person name="Wu D."/>
            <person name="Spring S."/>
            <person name="Schroeder M."/>
            <person name="Brambilla E."/>
            <person name="Klenk H.-P."/>
            <person name="Eisen J.A."/>
        </authorList>
    </citation>
    <scope>NUCLEOTIDE SEQUENCE [LARGE SCALE GENOMIC DNA]</scope>
    <source>
        <strain evidence="4">ATCC 49306 / DSM 6799 / DCB-1</strain>
    </source>
</reference>
<dbReference type="RefSeq" id="WP_014809053.1">
    <property type="nucleotide sequence ID" value="NC_018025.1"/>
</dbReference>
<dbReference type="PANTHER" id="PTHR43459">
    <property type="entry name" value="ENOYL-COA HYDRATASE"/>
    <property type="match status" value="1"/>
</dbReference>
<evidence type="ECO:0000256" key="1">
    <source>
        <dbReference type="ARBA" id="ARBA00005254"/>
    </source>
</evidence>
<dbReference type="KEGG" id="dti:Desti_1188"/>
<dbReference type="CDD" id="cd06558">
    <property type="entry name" value="crotonase-like"/>
    <property type="match status" value="1"/>
</dbReference>
<accession>I4C2W0</accession>
<proteinExistence type="inferred from homology"/>
<dbReference type="eggNOG" id="COG1024">
    <property type="taxonomic scope" value="Bacteria"/>
</dbReference>
<dbReference type="InterPro" id="IPR018376">
    <property type="entry name" value="Enoyl-CoA_hyd/isom_CS"/>
</dbReference>
<dbReference type="Proteomes" id="UP000006055">
    <property type="component" value="Chromosome"/>
</dbReference>
<dbReference type="STRING" id="706587.Desti_1188"/>
<dbReference type="Gene3D" id="1.10.12.10">
    <property type="entry name" value="Lyase 2-enoyl-coa Hydratase, Chain A, domain 2"/>
    <property type="match status" value="1"/>
</dbReference>
<protein>
    <submittedName>
        <fullName evidence="3">Enoyl-CoA hydratase/carnithine racemase</fullName>
    </submittedName>
</protein>
<dbReference type="HOGENOM" id="CLU_009834_7_2_7"/>
<dbReference type="PROSITE" id="PS00166">
    <property type="entry name" value="ENOYL_COA_HYDRATASE"/>
    <property type="match status" value="1"/>
</dbReference>
<evidence type="ECO:0000313" key="4">
    <source>
        <dbReference type="Proteomes" id="UP000006055"/>
    </source>
</evidence>
<dbReference type="PATRIC" id="fig|706587.4.peg.1354"/>